<organism evidence="2 3">
    <name type="scientific">Streptomyces tricolor</name>
    <dbReference type="NCBI Taxonomy" id="68277"/>
    <lineage>
        <taxon>Bacteria</taxon>
        <taxon>Bacillati</taxon>
        <taxon>Actinomycetota</taxon>
        <taxon>Actinomycetes</taxon>
        <taxon>Kitasatosporales</taxon>
        <taxon>Streptomycetaceae</taxon>
        <taxon>Streptomyces</taxon>
        <taxon>Streptomyces violaceoruber group</taxon>
    </lineage>
</organism>
<proteinExistence type="predicted"/>
<protein>
    <recommendedName>
        <fullName evidence="4">MFS transporter</fullName>
    </recommendedName>
</protein>
<dbReference type="SUPFAM" id="SSF103473">
    <property type="entry name" value="MFS general substrate transporter"/>
    <property type="match status" value="1"/>
</dbReference>
<dbReference type="Proteomes" id="UP001299012">
    <property type="component" value="Unassembled WGS sequence"/>
</dbReference>
<sequence>MELLDALPQTRLSAGTAPVPPAVAMVAMGIGWAGVLSPATVSALSAVPERQAGLAVGSSWTFHNLGGAIGLAASVVLFRTFASGRLTTELTRRHQATGDWTDSVVTNPGHATAVLAGRTSLPAADADRVFGAVFSHGMQAAMWLLTAVSVPAGQSA</sequence>
<feature type="transmembrane region" description="Helical" evidence="1">
    <location>
        <begin position="61"/>
        <end position="82"/>
    </location>
</feature>
<dbReference type="EMBL" id="JAKKZF010000149">
    <property type="protein sequence ID" value="MCG0067351.1"/>
    <property type="molecule type" value="Genomic_DNA"/>
</dbReference>
<keyword evidence="1" id="KW-0812">Transmembrane</keyword>
<name>A0ABS9JPC2_9ACTN</name>
<evidence type="ECO:0000313" key="3">
    <source>
        <dbReference type="Proteomes" id="UP001299012"/>
    </source>
</evidence>
<gene>
    <name evidence="2" type="ORF">L0F81_29465</name>
</gene>
<dbReference type="InterPro" id="IPR036259">
    <property type="entry name" value="MFS_trans_sf"/>
</dbReference>
<keyword evidence="1" id="KW-1133">Transmembrane helix</keyword>
<accession>A0ABS9JPC2</accession>
<reference evidence="2 3" key="1">
    <citation type="submission" date="2022-01" db="EMBL/GenBank/DDBJ databases">
        <title>Draft Genome Sequences of Seven Type Strains of the Genus Streptomyces.</title>
        <authorList>
            <person name="Aziz S."/>
            <person name="Coretto E."/>
            <person name="Chronakova A."/>
            <person name="Sproer C."/>
            <person name="Huber K."/>
            <person name="Nouioui I."/>
            <person name="Gross H."/>
        </authorList>
    </citation>
    <scope>NUCLEOTIDE SEQUENCE [LARGE SCALE GENOMIC DNA]</scope>
    <source>
        <strain evidence="2 3">DSM 41685</strain>
    </source>
</reference>
<dbReference type="RefSeq" id="WP_143650044.1">
    <property type="nucleotide sequence ID" value="NZ_JAKKZF010000149.1"/>
</dbReference>
<keyword evidence="3" id="KW-1185">Reference proteome</keyword>
<keyword evidence="1" id="KW-0472">Membrane</keyword>
<evidence type="ECO:0000256" key="1">
    <source>
        <dbReference type="SAM" id="Phobius"/>
    </source>
</evidence>
<evidence type="ECO:0000313" key="2">
    <source>
        <dbReference type="EMBL" id="MCG0067351.1"/>
    </source>
</evidence>
<feature type="transmembrane region" description="Helical" evidence="1">
    <location>
        <begin position="21"/>
        <end position="41"/>
    </location>
</feature>
<comment type="caution">
    <text evidence="2">The sequence shown here is derived from an EMBL/GenBank/DDBJ whole genome shotgun (WGS) entry which is preliminary data.</text>
</comment>
<evidence type="ECO:0008006" key="4">
    <source>
        <dbReference type="Google" id="ProtNLM"/>
    </source>
</evidence>